<reference evidence="4" key="1">
    <citation type="submission" date="2017-09" db="EMBL/GenBank/DDBJ databases">
        <title>Depth-based differentiation of microbial function through sediment-hosted aquifers and enrichment of novel symbionts in the deep terrestrial subsurface.</title>
        <authorList>
            <person name="Probst A.J."/>
            <person name="Ladd B."/>
            <person name="Jarett J.K."/>
            <person name="Geller-Mcgrath D.E."/>
            <person name="Sieber C.M.K."/>
            <person name="Emerson J.B."/>
            <person name="Anantharaman K."/>
            <person name="Thomas B.C."/>
            <person name="Malmstrom R."/>
            <person name="Stieglmeier M."/>
            <person name="Klingl A."/>
            <person name="Woyke T."/>
            <person name="Ryan C.M."/>
            <person name="Banfield J.F."/>
        </authorList>
    </citation>
    <scope>NUCLEOTIDE SEQUENCE [LARGE SCALE GENOMIC DNA]</scope>
</reference>
<protein>
    <recommendedName>
        <fullName evidence="2">YdbS-like PH domain-containing protein</fullName>
    </recommendedName>
</protein>
<feature type="transmembrane region" description="Helical" evidence="1">
    <location>
        <begin position="44"/>
        <end position="67"/>
    </location>
</feature>
<evidence type="ECO:0000259" key="2">
    <source>
        <dbReference type="Pfam" id="PF03703"/>
    </source>
</evidence>
<proteinExistence type="predicted"/>
<organism evidence="3 4">
    <name type="scientific">candidate division WWE3 bacterium CG_4_10_14_0_2_um_filter_41_14</name>
    <dbReference type="NCBI Taxonomy" id="1975072"/>
    <lineage>
        <taxon>Bacteria</taxon>
        <taxon>Katanobacteria</taxon>
    </lineage>
</organism>
<dbReference type="InterPro" id="IPR005182">
    <property type="entry name" value="YdbS-like_PH"/>
</dbReference>
<evidence type="ECO:0000313" key="4">
    <source>
        <dbReference type="Proteomes" id="UP000228920"/>
    </source>
</evidence>
<dbReference type="EMBL" id="PFNL01000180">
    <property type="protein sequence ID" value="PIZ44390.1"/>
    <property type="molecule type" value="Genomic_DNA"/>
</dbReference>
<evidence type="ECO:0000256" key="1">
    <source>
        <dbReference type="SAM" id="Phobius"/>
    </source>
</evidence>
<gene>
    <name evidence="3" type="ORF">COY32_06420</name>
</gene>
<evidence type="ECO:0000313" key="3">
    <source>
        <dbReference type="EMBL" id="PIZ44390.1"/>
    </source>
</evidence>
<dbReference type="Proteomes" id="UP000228920">
    <property type="component" value="Unassembled WGS sequence"/>
</dbReference>
<keyword evidence="1" id="KW-0472">Membrane</keyword>
<dbReference type="AlphaFoldDB" id="A0A2M7TF38"/>
<feature type="domain" description="YdbS-like PH" evidence="2">
    <location>
        <begin position="128"/>
        <end position="180"/>
    </location>
</feature>
<accession>A0A2M7TF38</accession>
<feature type="transmembrane region" description="Helical" evidence="1">
    <location>
        <begin position="87"/>
        <end position="109"/>
    </location>
</feature>
<dbReference type="Pfam" id="PF03703">
    <property type="entry name" value="bPH_2"/>
    <property type="match status" value="1"/>
</dbReference>
<keyword evidence="1" id="KW-1133">Transmembrane helix</keyword>
<name>A0A2M7TF38_UNCKA</name>
<keyword evidence="1" id="KW-0812">Transmembrane</keyword>
<comment type="caution">
    <text evidence="3">The sequence shown here is derived from an EMBL/GenBank/DDBJ whole genome shotgun (WGS) entry which is preliminary data.</text>
</comment>
<sequence length="191" mass="21788">MSSLLNPFATFVYDPVNIPTINFETQRQGEVVHLMLRQDAITNVPWITITLIAIFIPGQIITLLNSLPSEFSALNILALFSEPEWTLISFVYGLAIFYYAFINVVSWFFNVVLVTNIRVVDVNFQAPFHTQTTQAQLQEIQDVRYTQGGIWGIIFNFGNLYIQTAGTNQNIHLKYIPNPNIVQEHIVKLLP</sequence>